<accession>A0A382CNM3</accession>
<dbReference type="InterPro" id="IPR011032">
    <property type="entry name" value="GroES-like_sf"/>
</dbReference>
<dbReference type="AlphaFoldDB" id="A0A382CNM3"/>
<dbReference type="SUPFAM" id="SSF50129">
    <property type="entry name" value="GroES-like"/>
    <property type="match status" value="1"/>
</dbReference>
<evidence type="ECO:0000313" key="1">
    <source>
        <dbReference type="EMBL" id="SVB27231.1"/>
    </source>
</evidence>
<dbReference type="EMBL" id="UINC01035198">
    <property type="protein sequence ID" value="SVB27231.1"/>
    <property type="molecule type" value="Genomic_DNA"/>
</dbReference>
<dbReference type="Gene3D" id="3.90.180.10">
    <property type="entry name" value="Medium-chain alcohol dehydrogenases, catalytic domain"/>
    <property type="match status" value="1"/>
</dbReference>
<sequence length="40" mass="4345">MKAVLMKGFGGAEVLRVEETERPSPSKNQVLIKTKATSVN</sequence>
<protein>
    <submittedName>
        <fullName evidence="1">Uncharacterized protein</fullName>
    </submittedName>
</protein>
<organism evidence="1">
    <name type="scientific">marine metagenome</name>
    <dbReference type="NCBI Taxonomy" id="408172"/>
    <lineage>
        <taxon>unclassified sequences</taxon>
        <taxon>metagenomes</taxon>
        <taxon>ecological metagenomes</taxon>
    </lineage>
</organism>
<feature type="non-terminal residue" evidence="1">
    <location>
        <position position="40"/>
    </location>
</feature>
<name>A0A382CNM3_9ZZZZ</name>
<gene>
    <name evidence="1" type="ORF">METZ01_LOCUS180085</name>
</gene>
<proteinExistence type="predicted"/>
<reference evidence="1" key="1">
    <citation type="submission" date="2018-05" db="EMBL/GenBank/DDBJ databases">
        <authorList>
            <person name="Lanie J.A."/>
            <person name="Ng W.-L."/>
            <person name="Kazmierczak K.M."/>
            <person name="Andrzejewski T.M."/>
            <person name="Davidsen T.M."/>
            <person name="Wayne K.J."/>
            <person name="Tettelin H."/>
            <person name="Glass J.I."/>
            <person name="Rusch D."/>
            <person name="Podicherti R."/>
            <person name="Tsui H.-C.T."/>
            <person name="Winkler M.E."/>
        </authorList>
    </citation>
    <scope>NUCLEOTIDE SEQUENCE</scope>
</reference>